<dbReference type="InterPro" id="IPR029058">
    <property type="entry name" value="AB_hydrolase_fold"/>
</dbReference>
<comment type="domain">
    <text evidence="5">The main chain amide nitrogen atoms of the second glycine and its adjacent residue in the HGGXW motif define the oxyanion hole, and stabilize the oxyanion that forms during the nucleophilic attack by the catalytic serine during substrate cleavage.</text>
</comment>
<reference evidence="8" key="2">
    <citation type="submission" date="2025-08" db="UniProtKB">
        <authorList>
            <consortium name="Ensembl"/>
        </authorList>
    </citation>
    <scope>IDENTIFICATION</scope>
</reference>
<dbReference type="EC" id="3.5.1.9" evidence="5"/>
<feature type="active site" evidence="5">
    <location>
        <position position="317"/>
    </location>
</feature>
<reference evidence="8" key="3">
    <citation type="submission" date="2025-09" db="UniProtKB">
        <authorList>
            <consortium name="Ensembl"/>
        </authorList>
    </citation>
    <scope>IDENTIFICATION</scope>
</reference>
<dbReference type="InterPro" id="IPR049492">
    <property type="entry name" value="BD-FAE-like_dom"/>
</dbReference>
<dbReference type="Ensembl" id="ENSEAST00005007191.2">
    <property type="protein sequence ID" value="ENSEASP00005006575.2"/>
    <property type="gene ID" value="ENSEASG00005004858.2"/>
</dbReference>
<keyword evidence="2 5" id="KW-0378">Hydrolase</keyword>
<dbReference type="InterPro" id="IPR050300">
    <property type="entry name" value="GDXG_lipolytic_enzyme"/>
</dbReference>
<evidence type="ECO:0000256" key="2">
    <source>
        <dbReference type="ARBA" id="ARBA00022801"/>
    </source>
</evidence>
<name>A0A8C4L6A3_EQUAS</name>
<evidence type="ECO:0000256" key="1">
    <source>
        <dbReference type="ARBA" id="ARBA00022490"/>
    </source>
</evidence>
<dbReference type="PANTHER" id="PTHR48081">
    <property type="entry name" value="AB HYDROLASE SUPERFAMILY PROTEIN C4A8.06C"/>
    <property type="match status" value="1"/>
</dbReference>
<evidence type="ECO:0000256" key="6">
    <source>
        <dbReference type="SAM" id="MobiDB-lite"/>
    </source>
</evidence>
<dbReference type="GO" id="GO:0005829">
    <property type="term" value="C:cytosol"/>
    <property type="evidence" value="ECO:0007669"/>
    <property type="project" value="UniProtKB-SubCell"/>
</dbReference>
<comment type="pathway">
    <text evidence="5">Amino-acid degradation; L-tryptophan degradation via kynurenine pathway; L-kynurenine from L-tryptophan: step 2/2.</text>
</comment>
<dbReference type="FunFam" id="3.40.50.1820:FF:000134">
    <property type="entry name" value="Kynurenine formamidase"/>
    <property type="match status" value="1"/>
</dbReference>
<protein>
    <recommendedName>
        <fullName evidence="5">Kynurenine formamidase</fullName>
        <shortName evidence="5">KFA</shortName>
        <shortName evidence="5">KFase</shortName>
        <ecNumber evidence="5">3.5.1.9</ecNumber>
    </recommendedName>
    <alternativeName>
        <fullName evidence="5">Arylformamidase</fullName>
    </alternativeName>
    <alternativeName>
        <fullName evidence="5">N-formylkynurenine formamidase</fullName>
        <shortName evidence="5">FKF</shortName>
    </alternativeName>
</protein>
<evidence type="ECO:0000313" key="8">
    <source>
        <dbReference type="Ensembl" id="ENSEASP00005006575.2"/>
    </source>
</evidence>
<keyword evidence="9" id="KW-1185">Reference proteome</keyword>
<feature type="short sequence motif" description="HGGXW" evidence="5">
    <location>
        <begin position="163"/>
        <end position="167"/>
    </location>
</feature>
<comment type="subunit">
    <text evidence="5">Homodimer.</text>
</comment>
<dbReference type="GO" id="GO:0019441">
    <property type="term" value="P:L-tryptophan catabolic process to kynurenine"/>
    <property type="evidence" value="ECO:0007669"/>
    <property type="project" value="UniProtKB-UniRule"/>
</dbReference>
<dbReference type="InterPro" id="IPR027519">
    <property type="entry name" value="KFase_ver/fungi-typ"/>
</dbReference>
<feature type="region of interest" description="Disordered" evidence="6">
    <location>
        <begin position="62"/>
        <end position="81"/>
    </location>
</feature>
<gene>
    <name evidence="5 8" type="primary">AFMID</name>
</gene>
<evidence type="ECO:0000256" key="4">
    <source>
        <dbReference type="ARBA" id="ARBA00023242"/>
    </source>
</evidence>
<reference evidence="8 9" key="1">
    <citation type="journal article" date="2020" name="Nat. Commun.">
        <title>Donkey genomes provide new insights into domestication and selection for coat color.</title>
        <authorList>
            <person name="Wang"/>
            <person name="C."/>
            <person name="Li"/>
            <person name="H."/>
            <person name="Guo"/>
            <person name="Y."/>
            <person name="Huang"/>
            <person name="J."/>
            <person name="Sun"/>
            <person name="Y."/>
            <person name="Min"/>
            <person name="J."/>
            <person name="Wang"/>
            <person name="J."/>
            <person name="Fang"/>
            <person name="X."/>
            <person name="Zhao"/>
            <person name="Z."/>
            <person name="Wang"/>
            <person name="S."/>
            <person name="Zhang"/>
            <person name="Y."/>
            <person name="Liu"/>
            <person name="Q."/>
            <person name="Jiang"/>
            <person name="Q."/>
            <person name="Wang"/>
            <person name="X."/>
            <person name="Guo"/>
            <person name="Y."/>
            <person name="Yang"/>
            <person name="C."/>
            <person name="Wang"/>
            <person name="Y."/>
            <person name="Tian"/>
            <person name="F."/>
            <person name="Zhuang"/>
            <person name="G."/>
            <person name="Fan"/>
            <person name="Y."/>
            <person name="Gao"/>
            <person name="Q."/>
            <person name="Li"/>
            <person name="Y."/>
            <person name="Ju"/>
            <person name="Z."/>
            <person name="Li"/>
            <person name="J."/>
            <person name="Li"/>
            <person name="R."/>
            <person name="Hou"/>
            <person name="M."/>
            <person name="Yang"/>
            <person name="G."/>
            <person name="Liu"/>
            <person name="G."/>
            <person name="Liu"/>
            <person name="W."/>
            <person name="Guo"/>
            <person name="J."/>
            <person name="Pan"/>
            <person name="S."/>
            <person name="Fan"/>
            <person name="G."/>
            <person name="Zhang"/>
            <person name="W."/>
            <person name="Zhang"/>
            <person name="R."/>
            <person name="Yu"/>
            <person name="J."/>
            <person name="Zhang"/>
            <person name="X."/>
            <person name="Yin"/>
            <person name="Q."/>
            <person name="Ji"/>
            <person name="C."/>
            <person name="Jin"/>
            <person name="Y."/>
            <person name="Yue"/>
            <person name="G."/>
            <person name="Liu"/>
            <person name="M."/>
            <person name="Xu"/>
            <person name="J."/>
            <person name="Liu"/>
            <person name="S."/>
            <person name="Jordana"/>
            <person name="J."/>
            <person name="Noce"/>
            <person name="A."/>
            <person name="Amills"/>
            <person name="M."/>
            <person name="Wu"/>
            <person name="D.D."/>
            <person name="Li"/>
            <person name="S."/>
            <person name="Zhou"/>
            <person name="X. and Zhong"/>
            <person name="J."/>
        </authorList>
    </citation>
    <scope>NUCLEOTIDE SEQUENCE [LARGE SCALE GENOMIC DNA]</scope>
</reference>
<dbReference type="GeneTree" id="ENSGT00390000011093"/>
<evidence type="ECO:0000313" key="9">
    <source>
        <dbReference type="Proteomes" id="UP000694387"/>
    </source>
</evidence>
<keyword evidence="4 5" id="KW-0539">Nucleus</keyword>
<comment type="catalytic activity">
    <reaction evidence="5">
        <text>N-formyl-L-kynurenine + H2O = L-kynurenine + formate + H(+)</text>
        <dbReference type="Rhea" id="RHEA:13009"/>
        <dbReference type="ChEBI" id="CHEBI:15377"/>
        <dbReference type="ChEBI" id="CHEBI:15378"/>
        <dbReference type="ChEBI" id="CHEBI:15740"/>
        <dbReference type="ChEBI" id="CHEBI:57959"/>
        <dbReference type="ChEBI" id="CHEBI:58629"/>
        <dbReference type="EC" id="3.5.1.9"/>
    </reaction>
</comment>
<comment type="function">
    <text evidence="5">Catalyzes the hydrolysis of N-formyl-L-kynurenine to L-kynurenine, the second step in the kynurenine pathway of tryptophan degradation. Kynurenine may be further oxidized to nicotinic acid, NAD(H) and NADP(H). Required for elimination of toxic metabolites.</text>
</comment>
<sequence length="375" mass="41648">MVLTSRGKGAPAGLLSVERIAVSSEGNCHTGRTVLLLQGAGPGPRQTQVLKDLDAPFRVVPSEGLHGTSMDVTGENPGREASWKKMSKEELEIQYSPSGWVVRRGAEETLRTYSQIGDEATKRAQATRGSLLHVPYGDRERERLDIYFPEDESEALPFFVFFHGGYWQSGSKDSSAFMVSPLTAQGVAVVVVSYDIAPKGTLDQMVDQVTQSIAFVQKRYPCNEGIYLCGHSAGAHLAAMMLLANWTKHGATPNLKGFFLVSGIYDLEPIMHIPENEALLMTLEDAQRNSPQRCLEVALTQPVDAACPVLVIVGQHDSPEYHRQSREFYQALRRGGWKASFEELDDVDHFEIIWNLTQKDYVLTQMILKTIFQES</sequence>
<dbReference type="PANTHER" id="PTHR48081:SF33">
    <property type="entry name" value="KYNURENINE FORMAMIDASE"/>
    <property type="match status" value="1"/>
</dbReference>
<dbReference type="GO" id="GO:0004061">
    <property type="term" value="F:arylformamidase activity"/>
    <property type="evidence" value="ECO:0007669"/>
    <property type="project" value="UniProtKB-UniRule"/>
</dbReference>
<proteinExistence type="inferred from homology"/>
<comment type="subcellular location">
    <subcellularLocation>
        <location evidence="5">Cytoplasm</location>
        <location evidence="5">Cytosol</location>
    </subcellularLocation>
    <subcellularLocation>
        <location evidence="5">Nucleus</location>
    </subcellularLocation>
    <text evidence="5">Predominantly cytosolic. Some fraction is nuclear.</text>
</comment>
<evidence type="ECO:0000256" key="5">
    <source>
        <dbReference type="HAMAP-Rule" id="MF_03014"/>
    </source>
</evidence>
<dbReference type="Gene3D" id="3.40.50.1820">
    <property type="entry name" value="alpha/beta hydrolase"/>
    <property type="match status" value="1"/>
</dbReference>
<feature type="domain" description="BD-FAE-like" evidence="7">
    <location>
        <begin position="144"/>
        <end position="332"/>
    </location>
</feature>
<dbReference type="GO" id="GO:0034354">
    <property type="term" value="P:'de novo' NAD+ biosynthetic process from L-tryptophan"/>
    <property type="evidence" value="ECO:0007669"/>
    <property type="project" value="UniProtKB-UniRule"/>
</dbReference>
<evidence type="ECO:0000256" key="3">
    <source>
        <dbReference type="ARBA" id="ARBA00023079"/>
    </source>
</evidence>
<dbReference type="AlphaFoldDB" id="A0A8C4L6A3"/>
<organism evidence="8 9">
    <name type="scientific">Equus asinus</name>
    <name type="common">Donkey</name>
    <name type="synonym">Equus africanus asinus</name>
    <dbReference type="NCBI Taxonomy" id="9793"/>
    <lineage>
        <taxon>Eukaryota</taxon>
        <taxon>Metazoa</taxon>
        <taxon>Chordata</taxon>
        <taxon>Craniata</taxon>
        <taxon>Vertebrata</taxon>
        <taxon>Euteleostomi</taxon>
        <taxon>Mammalia</taxon>
        <taxon>Eutheria</taxon>
        <taxon>Laurasiatheria</taxon>
        <taxon>Perissodactyla</taxon>
        <taxon>Equidae</taxon>
        <taxon>Equus</taxon>
    </lineage>
</organism>
<dbReference type="UniPathway" id="UPA00333">
    <property type="reaction ID" value="UER00454"/>
</dbReference>
<keyword evidence="3 5" id="KW-0823">Tryptophan catabolism</keyword>
<dbReference type="SUPFAM" id="SSF53474">
    <property type="entry name" value="alpha/beta-Hydrolases"/>
    <property type="match status" value="1"/>
</dbReference>
<keyword evidence="1 5" id="KW-0963">Cytoplasm</keyword>
<feature type="active site" description="Nucleophile" evidence="5">
    <location>
        <position position="232"/>
    </location>
</feature>
<evidence type="ECO:0000259" key="7">
    <source>
        <dbReference type="Pfam" id="PF20434"/>
    </source>
</evidence>
<dbReference type="HAMAP" id="MF_03014">
    <property type="entry name" value="KFase"/>
    <property type="match status" value="1"/>
</dbReference>
<feature type="active site" evidence="5">
    <location>
        <position position="349"/>
    </location>
</feature>
<dbReference type="Pfam" id="PF20434">
    <property type="entry name" value="BD-FAE"/>
    <property type="match status" value="1"/>
</dbReference>
<dbReference type="GO" id="GO:0005634">
    <property type="term" value="C:nucleus"/>
    <property type="evidence" value="ECO:0007669"/>
    <property type="project" value="UniProtKB-SubCell"/>
</dbReference>
<comment type="similarity">
    <text evidence="5">Belongs to the kynurenine formamidase family.</text>
</comment>
<accession>A0A8C4L6A3</accession>
<dbReference type="Proteomes" id="UP000694387">
    <property type="component" value="Chromosome 13"/>
</dbReference>